<dbReference type="Proteomes" id="UP000215703">
    <property type="component" value="Chromosome"/>
</dbReference>
<gene>
    <name evidence="3" type="ORF">CIT37_03385</name>
</gene>
<evidence type="ECO:0000313" key="4">
    <source>
        <dbReference type="Proteomes" id="UP000215703"/>
    </source>
</evidence>
<dbReference type="InterPro" id="IPR001303">
    <property type="entry name" value="Aldolase_II/adducin_N"/>
</dbReference>
<dbReference type="AlphaFoldDB" id="A0A2U8P161"/>
<dbReference type="SUPFAM" id="SSF53639">
    <property type="entry name" value="AraD/HMP-PK domain-like"/>
    <property type="match status" value="1"/>
</dbReference>
<dbReference type="InterPro" id="IPR036409">
    <property type="entry name" value="Aldolase_II/adducin_N_sf"/>
</dbReference>
<dbReference type="GO" id="GO:0005856">
    <property type="term" value="C:cytoskeleton"/>
    <property type="evidence" value="ECO:0007669"/>
    <property type="project" value="TreeGrafter"/>
</dbReference>
<dbReference type="InterPro" id="IPR051017">
    <property type="entry name" value="Aldolase-II_Adducin_sf"/>
</dbReference>
<organism evidence="3 4">
    <name type="scientific">Bradyrhizobium ottawaense</name>
    <dbReference type="NCBI Taxonomy" id="931866"/>
    <lineage>
        <taxon>Bacteria</taxon>
        <taxon>Pseudomonadati</taxon>
        <taxon>Pseudomonadota</taxon>
        <taxon>Alphaproteobacteria</taxon>
        <taxon>Hyphomicrobiales</taxon>
        <taxon>Nitrobacteraceae</taxon>
        <taxon>Bradyrhizobium</taxon>
    </lineage>
</organism>
<evidence type="ECO:0000256" key="1">
    <source>
        <dbReference type="ARBA" id="ARBA00037961"/>
    </source>
</evidence>
<name>A0A2U8P161_9BRAD</name>
<reference evidence="3 4" key="1">
    <citation type="journal article" date="2014" name="Int. J. Syst. Evol. Microbiol.">
        <title>Bradyrhizobium ottawaense sp. nov., a symbiotic nitrogen fixing bacterium from root nodules of soybeans in Canada.</title>
        <authorList>
            <person name="Yu X."/>
            <person name="Cloutier S."/>
            <person name="Tambong J.T."/>
            <person name="Bromfield E.S."/>
        </authorList>
    </citation>
    <scope>NUCLEOTIDE SEQUENCE [LARGE SCALE GENOMIC DNA]</scope>
    <source>
        <strain evidence="3 4">OO99</strain>
    </source>
</reference>
<protein>
    <submittedName>
        <fullName evidence="3">Class II aldolase/adducin family protein</fullName>
    </submittedName>
</protein>
<dbReference type="GO" id="GO:0051015">
    <property type="term" value="F:actin filament binding"/>
    <property type="evidence" value="ECO:0007669"/>
    <property type="project" value="TreeGrafter"/>
</dbReference>
<dbReference type="Gene3D" id="3.40.225.10">
    <property type="entry name" value="Class II aldolase/adducin N-terminal domain"/>
    <property type="match status" value="1"/>
</dbReference>
<comment type="similarity">
    <text evidence="1">Belongs to the aldolase class II family.</text>
</comment>
<evidence type="ECO:0000259" key="2">
    <source>
        <dbReference type="SMART" id="SM01007"/>
    </source>
</evidence>
<reference evidence="3 4" key="2">
    <citation type="journal article" date="2017" name="Syst. Appl. Microbiol.">
        <title>Soybeans inoculated with root zone soils of Canadian native legumes harbour diverse and novel Bradyrhizobium spp. that possess agricultural potential.</title>
        <authorList>
            <person name="Bromfield E.S.P."/>
            <person name="Cloutier S."/>
            <person name="Tambong J.T."/>
            <person name="Tran Thi T.V."/>
        </authorList>
    </citation>
    <scope>NUCLEOTIDE SEQUENCE [LARGE SCALE GENOMIC DNA]</scope>
    <source>
        <strain evidence="3 4">OO99</strain>
    </source>
</reference>
<accession>A0A2U8P161</accession>
<dbReference type="SMART" id="SM01007">
    <property type="entry name" value="Aldolase_II"/>
    <property type="match status" value="1"/>
</dbReference>
<dbReference type="PANTHER" id="PTHR10672">
    <property type="entry name" value="ADDUCIN"/>
    <property type="match status" value="1"/>
</dbReference>
<dbReference type="GeneID" id="92969701"/>
<feature type="domain" description="Class II aldolase/adducin N-terminal" evidence="2">
    <location>
        <begin position="13"/>
        <end position="194"/>
    </location>
</feature>
<dbReference type="Pfam" id="PF00596">
    <property type="entry name" value="Aldolase_II"/>
    <property type="match status" value="1"/>
</dbReference>
<dbReference type="PANTHER" id="PTHR10672:SF3">
    <property type="entry name" value="PROTEIN HU-LI TAI SHAO"/>
    <property type="match status" value="1"/>
</dbReference>
<dbReference type="EMBL" id="CP029425">
    <property type="protein sequence ID" value="AWL91424.1"/>
    <property type="molecule type" value="Genomic_DNA"/>
</dbReference>
<sequence>MRNIDTEEWEIRCDLAAAYRLIAHFGMDDLIYTHLSARVAGKEHRFLLNPYGKMFDEITASSLILVDPEGHALEKEEVSEINSAGFTIHSAVHMNRDDAQCVMHTHTLAGMAVAAQEQGLLPLNQMSMELYSRIAYHDYEGIADDLDERARLARDLGDKDVMILKHHGLLTVGRTVAEAFLNMYYLEQSCRIQIAATQGGQKITLPPEEIVAHTAAQSKGYRESKSYGLRAWAALRRRLDRISPDYAT</sequence>
<evidence type="ECO:0000313" key="3">
    <source>
        <dbReference type="EMBL" id="AWL91424.1"/>
    </source>
</evidence>
<dbReference type="NCBIfam" id="NF005451">
    <property type="entry name" value="PRK07044.1"/>
    <property type="match status" value="1"/>
</dbReference>
<proteinExistence type="inferred from homology"/>
<dbReference type="KEGG" id="bot:CIT37_03385"/>
<dbReference type="RefSeq" id="WP_095424714.1">
    <property type="nucleotide sequence ID" value="NZ_CP029425.2"/>
</dbReference>